<dbReference type="STRING" id="214095.RU97_GL001907"/>
<protein>
    <submittedName>
        <fullName evidence="2">Uncharacterized protein</fullName>
    </submittedName>
</protein>
<dbReference type="EMBL" id="JXKH01000004">
    <property type="protein sequence ID" value="OJG18510.1"/>
    <property type="molecule type" value="Genomic_DNA"/>
</dbReference>
<keyword evidence="1" id="KW-0472">Membrane</keyword>
<dbReference type="Proteomes" id="UP000181884">
    <property type="component" value="Unassembled WGS sequence"/>
</dbReference>
<gene>
    <name evidence="2" type="ORF">RU97_GL001907</name>
</gene>
<comment type="caution">
    <text evidence="2">The sequence shown here is derived from an EMBL/GenBank/DDBJ whole genome shotgun (WGS) entry which is preliminary data.</text>
</comment>
<evidence type="ECO:0000256" key="1">
    <source>
        <dbReference type="SAM" id="Phobius"/>
    </source>
</evidence>
<evidence type="ECO:0000313" key="3">
    <source>
        <dbReference type="Proteomes" id="UP000181884"/>
    </source>
</evidence>
<keyword evidence="1" id="KW-1133">Transmembrane helix</keyword>
<proteinExistence type="predicted"/>
<keyword evidence="3" id="KW-1185">Reference proteome</keyword>
<dbReference type="RefSeq" id="WP_067394579.1">
    <property type="nucleotide sequence ID" value="NZ_JXKH01000004.1"/>
</dbReference>
<sequence length="77" mass="8406">MDNQIDVQGWLGVPQPAEPVQQDDPKESVLVSEVTTGSYPKTNEFASQQLVSLGFILCLIVLILFLLKKMTGKGTVT</sequence>
<reference evidence="2 3" key="1">
    <citation type="submission" date="2014-12" db="EMBL/GenBank/DDBJ databases">
        <title>Draft genome sequences of 29 type strains of Enterococci.</title>
        <authorList>
            <person name="Zhong Z."/>
            <person name="Sun Z."/>
            <person name="Liu W."/>
            <person name="Zhang W."/>
            <person name="Zhang H."/>
        </authorList>
    </citation>
    <scope>NUCLEOTIDE SEQUENCE [LARGE SCALE GENOMIC DNA]</scope>
    <source>
        <strain evidence="2 3">DSM 17029</strain>
    </source>
</reference>
<dbReference type="AlphaFoldDB" id="A0A1L8RFG0"/>
<name>A0A1L8RFG0_9ENTE</name>
<feature type="transmembrane region" description="Helical" evidence="1">
    <location>
        <begin position="50"/>
        <end position="67"/>
    </location>
</feature>
<evidence type="ECO:0000313" key="2">
    <source>
        <dbReference type="EMBL" id="OJG18510.1"/>
    </source>
</evidence>
<organism evidence="2 3">
    <name type="scientific">Enterococcus canis</name>
    <dbReference type="NCBI Taxonomy" id="214095"/>
    <lineage>
        <taxon>Bacteria</taxon>
        <taxon>Bacillati</taxon>
        <taxon>Bacillota</taxon>
        <taxon>Bacilli</taxon>
        <taxon>Lactobacillales</taxon>
        <taxon>Enterococcaceae</taxon>
        <taxon>Enterococcus</taxon>
    </lineage>
</organism>
<accession>A0A1L8RFG0</accession>
<keyword evidence="1" id="KW-0812">Transmembrane</keyword>